<gene>
    <name evidence="1" type="ORF">K3G42_012470</name>
</gene>
<name>A0ACB8F065_9SAUR</name>
<proteinExistence type="predicted"/>
<reference evidence="1" key="1">
    <citation type="submission" date="2021-08" db="EMBL/GenBank/DDBJ databases">
        <title>The first chromosome-level gecko genome reveals the dynamic sex chromosomes of Neotropical dwarf geckos (Sphaerodactylidae: Sphaerodactylus).</title>
        <authorList>
            <person name="Pinto B.J."/>
            <person name="Keating S.E."/>
            <person name="Gamble T."/>
        </authorList>
    </citation>
    <scope>NUCLEOTIDE SEQUENCE</scope>
    <source>
        <strain evidence="1">TG3544</strain>
    </source>
</reference>
<organism evidence="1 2">
    <name type="scientific">Sphaerodactylus townsendi</name>
    <dbReference type="NCBI Taxonomy" id="933632"/>
    <lineage>
        <taxon>Eukaryota</taxon>
        <taxon>Metazoa</taxon>
        <taxon>Chordata</taxon>
        <taxon>Craniata</taxon>
        <taxon>Vertebrata</taxon>
        <taxon>Euteleostomi</taxon>
        <taxon>Lepidosauria</taxon>
        <taxon>Squamata</taxon>
        <taxon>Bifurcata</taxon>
        <taxon>Gekkota</taxon>
        <taxon>Sphaerodactylidae</taxon>
        <taxon>Sphaerodactylus</taxon>
    </lineage>
</organism>
<accession>A0ACB8F065</accession>
<dbReference type="EMBL" id="CM037625">
    <property type="protein sequence ID" value="KAH7998098.1"/>
    <property type="molecule type" value="Genomic_DNA"/>
</dbReference>
<evidence type="ECO:0000313" key="2">
    <source>
        <dbReference type="Proteomes" id="UP000827872"/>
    </source>
</evidence>
<comment type="caution">
    <text evidence="1">The sequence shown here is derived from an EMBL/GenBank/DDBJ whole genome shotgun (WGS) entry which is preliminary data.</text>
</comment>
<protein>
    <submittedName>
        <fullName evidence="1">Uncharacterized protein</fullName>
    </submittedName>
</protein>
<evidence type="ECO:0000313" key="1">
    <source>
        <dbReference type="EMBL" id="KAH7998098.1"/>
    </source>
</evidence>
<keyword evidence="2" id="KW-1185">Reference proteome</keyword>
<dbReference type="Proteomes" id="UP000827872">
    <property type="component" value="Linkage Group LG12"/>
</dbReference>
<sequence>MKYLQTHLLFQRTFSFHSPHIFTIPPPLCLTMSAHLGSSSNAGHMTALHDEPTKRTSPCETHAWRLYNTNIKLIVITNTEWRTRSGSRGMKLAKTAICDVPTEWKLGGDLFFFPHG</sequence>